<reference evidence="1 2" key="1">
    <citation type="submission" date="2021-03" db="EMBL/GenBank/DDBJ databases">
        <title>The complete genome sequence of Acetobacter sacchari TBRC 11175.</title>
        <authorList>
            <person name="Charoenyingcharoen P."/>
            <person name="Yukphan P."/>
        </authorList>
    </citation>
    <scope>NUCLEOTIDE SEQUENCE [LARGE SCALE GENOMIC DNA]</scope>
    <source>
        <strain evidence="1 2">TBRC 11175</strain>
    </source>
</reference>
<proteinExistence type="predicted"/>
<organism evidence="1 2">
    <name type="scientific">Acetobacter sacchari</name>
    <dbReference type="NCBI Taxonomy" id="2661687"/>
    <lineage>
        <taxon>Bacteria</taxon>
        <taxon>Pseudomonadati</taxon>
        <taxon>Pseudomonadota</taxon>
        <taxon>Alphaproteobacteria</taxon>
        <taxon>Acetobacterales</taxon>
        <taxon>Acetobacteraceae</taxon>
        <taxon>Acetobacter</taxon>
    </lineage>
</organism>
<keyword evidence="2" id="KW-1185">Reference proteome</keyword>
<comment type="caution">
    <text evidence="1">The sequence shown here is derived from an EMBL/GenBank/DDBJ whole genome shotgun (WGS) entry which is preliminary data.</text>
</comment>
<gene>
    <name evidence="1" type="ORF">J2D73_13655</name>
</gene>
<dbReference type="EMBL" id="JAFVMF010000014">
    <property type="protein sequence ID" value="MBO1360831.1"/>
    <property type="molecule type" value="Genomic_DNA"/>
</dbReference>
<dbReference type="Proteomes" id="UP000664771">
    <property type="component" value="Unassembled WGS sequence"/>
</dbReference>
<dbReference type="RefSeq" id="WP_207882101.1">
    <property type="nucleotide sequence ID" value="NZ_JAFVMF010000014.1"/>
</dbReference>
<name>A0ABS3LY61_9PROT</name>
<protein>
    <submittedName>
        <fullName evidence="1">Uncharacterized protein</fullName>
    </submittedName>
</protein>
<accession>A0ABS3LY61</accession>
<evidence type="ECO:0000313" key="2">
    <source>
        <dbReference type="Proteomes" id="UP000664771"/>
    </source>
</evidence>
<evidence type="ECO:0000313" key="1">
    <source>
        <dbReference type="EMBL" id="MBO1360831.1"/>
    </source>
</evidence>
<sequence>MKRRMYSGYGWSCYQPTFIHGGRFTGGFASCFLRQTMQDVKIMRNQKRTASKASQAGRLRDNQNIMVQDAEVQIVTQAREIIGHTRHMEVDIVARRS</sequence>